<dbReference type="Pfam" id="PF08811">
    <property type="entry name" value="DUF1800"/>
    <property type="match status" value="1"/>
</dbReference>
<organism evidence="2 3">
    <name type="scientific">Novosphingobium organovorum</name>
    <dbReference type="NCBI Taxonomy" id="2930092"/>
    <lineage>
        <taxon>Bacteria</taxon>
        <taxon>Pseudomonadati</taxon>
        <taxon>Pseudomonadota</taxon>
        <taxon>Alphaproteobacteria</taxon>
        <taxon>Sphingomonadales</taxon>
        <taxon>Sphingomonadaceae</taxon>
        <taxon>Novosphingobium</taxon>
    </lineage>
</organism>
<protein>
    <submittedName>
        <fullName evidence="2">DUF1800 domain-containing protein</fullName>
    </submittedName>
</protein>
<comment type="caution">
    <text evidence="2">The sequence shown here is derived from an EMBL/GenBank/DDBJ whole genome shotgun (WGS) entry which is preliminary data.</text>
</comment>
<dbReference type="EMBL" id="JALHLF010000077">
    <property type="protein sequence ID" value="MCJ2184095.1"/>
    <property type="molecule type" value="Genomic_DNA"/>
</dbReference>
<sequence length="476" mass="52020">MSRPTLSLATIALNRFGLGAGEGDAVRGDPRRYLLDQFDRFDVAPAGFAHLPDGGRLVTQYFADRRDMRQAMSSTRRSGNTSSKSPPSDDQVALRRDYMQEALALYRQAAQARMASAVATSAPMVERMVHFWSNHFCVSADNPQMQALVGEFERDAIRPHVLGRFEDMLLAVEQHPAMLLYLNQAQSVGPNSPAAEKAAKRNPNRNRGLNENLAREIMELHTLGVRSGYTQADVTEFARALTGWTASGVDGDMSGDPMVFRFRPSQHEPGQRKILDRTYDQSGTSQGGAALADFSAAPQTAVHIATKLARHFAGDIPPQPLVDRLTTTFTHSKGDLPTLYHALIESPEAWVPEAVKFRTPWEWTVASLRLLGPDALAQNQAVNILKQLGQPMWKPGSPAGWDDLAASWAGPDALLRRVEFAQRLAARSGDRIDARTAGPQLLPGSLSAATADQVARAESPVTALALLLVSPDMLRR</sequence>
<evidence type="ECO:0000313" key="2">
    <source>
        <dbReference type="EMBL" id="MCJ2184095.1"/>
    </source>
</evidence>
<evidence type="ECO:0000313" key="3">
    <source>
        <dbReference type="Proteomes" id="UP001162881"/>
    </source>
</evidence>
<feature type="compositionally biased region" description="Polar residues" evidence="1">
    <location>
        <begin position="71"/>
        <end position="88"/>
    </location>
</feature>
<proteinExistence type="predicted"/>
<keyword evidence="3" id="KW-1185">Reference proteome</keyword>
<name>A0ABT0BGQ8_9SPHN</name>
<reference evidence="2" key="1">
    <citation type="submission" date="2022-03" db="EMBL/GenBank/DDBJ databases">
        <title>Identification of a novel bacterium isolated from mangrove sediments.</title>
        <authorList>
            <person name="Pan X."/>
        </authorList>
    </citation>
    <scope>NUCLEOTIDE SEQUENCE</scope>
    <source>
        <strain evidence="2">B1949</strain>
    </source>
</reference>
<feature type="region of interest" description="Disordered" evidence="1">
    <location>
        <begin position="69"/>
        <end position="91"/>
    </location>
</feature>
<gene>
    <name evidence="2" type="ORF">MTR62_15540</name>
</gene>
<accession>A0ABT0BGQ8</accession>
<dbReference type="InterPro" id="IPR014917">
    <property type="entry name" value="DUF1800"/>
</dbReference>
<dbReference type="Proteomes" id="UP001162881">
    <property type="component" value="Unassembled WGS sequence"/>
</dbReference>
<evidence type="ECO:0000256" key="1">
    <source>
        <dbReference type="SAM" id="MobiDB-lite"/>
    </source>
</evidence>
<dbReference type="RefSeq" id="WP_244022579.1">
    <property type="nucleotide sequence ID" value="NZ_JALHLF010000077.1"/>
</dbReference>